<keyword evidence="3" id="KW-1185">Reference proteome</keyword>
<dbReference type="Pfam" id="PF13676">
    <property type="entry name" value="TIR_2"/>
    <property type="match status" value="1"/>
</dbReference>
<dbReference type="InterPro" id="IPR000157">
    <property type="entry name" value="TIR_dom"/>
</dbReference>
<protein>
    <submittedName>
        <fullName evidence="2">Toll/interleukin-1 receptor domain-containing protein</fullName>
    </submittedName>
</protein>
<dbReference type="RefSeq" id="WP_235067082.1">
    <property type="nucleotide sequence ID" value="NZ_JAKFGM010000001.1"/>
</dbReference>
<dbReference type="EMBL" id="JAKFGM010000001">
    <property type="protein sequence ID" value="MCF2514626.1"/>
    <property type="molecule type" value="Genomic_DNA"/>
</dbReference>
<evidence type="ECO:0000313" key="2">
    <source>
        <dbReference type="EMBL" id="MCF2514626.1"/>
    </source>
</evidence>
<gene>
    <name evidence="2" type="ORF">LVY65_06040</name>
</gene>
<evidence type="ECO:0000313" key="3">
    <source>
        <dbReference type="Proteomes" id="UP001139410"/>
    </source>
</evidence>
<dbReference type="Gene3D" id="3.40.50.10140">
    <property type="entry name" value="Toll/interleukin-1 receptor homology (TIR) domain"/>
    <property type="match status" value="1"/>
</dbReference>
<sequence>MSLAGAAQKDLCFISYSRNDEQFALRFANDLRSAEVATWVDQLDIRPSEHWDRAVERAIVGCRCVVVLLSPRSVASENVADEISLSIDLRKTILPVMIEPCRLPLRLTRMHLIDATASYASALKQCLAEIRSIVSGNSPPPAPDPESLASVKGHLAKVMGPIASILVDRAAARATSIEDIYSLLARHIPNDRDREQFVSMTPRVVGATDDERPVATMDPAAKTESISPFELERIATALTKFLGPIATIVVREESKTSGTVRQLGCRLAGMLSSDEDRERLLREIGAHC</sequence>
<dbReference type="SUPFAM" id="SSF52200">
    <property type="entry name" value="Toll/Interleukin receptor TIR domain"/>
    <property type="match status" value="1"/>
</dbReference>
<dbReference type="InterPro" id="IPR058395">
    <property type="entry name" value="DUF8082"/>
</dbReference>
<reference evidence="2" key="1">
    <citation type="submission" date="2022-01" db="EMBL/GenBank/DDBJ databases">
        <authorList>
            <person name="Jo J.-H."/>
            <person name="Im W.-T."/>
        </authorList>
    </citation>
    <scope>NUCLEOTIDE SEQUENCE</scope>
    <source>
        <strain evidence="2">G124</strain>
    </source>
</reference>
<dbReference type="Pfam" id="PF26309">
    <property type="entry name" value="DUF8082"/>
    <property type="match status" value="2"/>
</dbReference>
<proteinExistence type="predicted"/>
<name>A0A9X1QKZ8_9SPHN</name>
<keyword evidence="2" id="KW-0675">Receptor</keyword>
<evidence type="ECO:0000259" key="1">
    <source>
        <dbReference type="PROSITE" id="PS50104"/>
    </source>
</evidence>
<feature type="domain" description="TIR" evidence="1">
    <location>
        <begin position="8"/>
        <end position="134"/>
    </location>
</feature>
<dbReference type="InterPro" id="IPR035897">
    <property type="entry name" value="Toll_tir_struct_dom_sf"/>
</dbReference>
<dbReference type="Proteomes" id="UP001139410">
    <property type="component" value="Unassembled WGS sequence"/>
</dbReference>
<dbReference type="GO" id="GO:0007165">
    <property type="term" value="P:signal transduction"/>
    <property type="evidence" value="ECO:0007669"/>
    <property type="project" value="InterPro"/>
</dbReference>
<dbReference type="AlphaFoldDB" id="A0A9X1QKZ8"/>
<comment type="caution">
    <text evidence="2">The sequence shown here is derived from an EMBL/GenBank/DDBJ whole genome shotgun (WGS) entry which is preliminary data.</text>
</comment>
<organism evidence="2 3">
    <name type="scientific">Sphingomonas cremea</name>
    <dbReference type="NCBI Taxonomy" id="2904799"/>
    <lineage>
        <taxon>Bacteria</taxon>
        <taxon>Pseudomonadati</taxon>
        <taxon>Pseudomonadota</taxon>
        <taxon>Alphaproteobacteria</taxon>
        <taxon>Sphingomonadales</taxon>
        <taxon>Sphingomonadaceae</taxon>
        <taxon>Sphingomonas</taxon>
    </lineage>
</organism>
<accession>A0A9X1QKZ8</accession>
<dbReference type="PROSITE" id="PS50104">
    <property type="entry name" value="TIR"/>
    <property type="match status" value="1"/>
</dbReference>